<dbReference type="KEGG" id="pace:A6070_07080"/>
<evidence type="ECO:0000313" key="2">
    <source>
        <dbReference type="Proteomes" id="UP000182264"/>
    </source>
</evidence>
<dbReference type="AlphaFoldDB" id="A0A1L3GIS2"/>
<reference evidence="1 2" key="1">
    <citation type="journal article" date="2017" name="Genome Announc.">
        <title>Complete Genome Sequences of Two Acetylene-Fermenting Pelobacter acetylenicus Strains.</title>
        <authorList>
            <person name="Sutton J.M."/>
            <person name="Baesman S.M."/>
            <person name="Fierst J.L."/>
            <person name="Poret-Peterson A.T."/>
            <person name="Oremland R.S."/>
            <person name="Dunlap D.S."/>
            <person name="Akob D.M."/>
        </authorList>
    </citation>
    <scope>NUCLEOTIDE SEQUENCE [LARGE SCALE GENOMIC DNA]</scope>
    <source>
        <strain evidence="1 2">DSM 3247</strain>
    </source>
</reference>
<protein>
    <submittedName>
        <fullName evidence="1">Uncharacterized protein</fullName>
    </submittedName>
</protein>
<organism evidence="1 2">
    <name type="scientific">Syntrophotalea acetylenica</name>
    <name type="common">Pelobacter acetylenicus</name>
    <dbReference type="NCBI Taxonomy" id="29542"/>
    <lineage>
        <taxon>Bacteria</taxon>
        <taxon>Pseudomonadati</taxon>
        <taxon>Thermodesulfobacteriota</taxon>
        <taxon>Desulfuromonadia</taxon>
        <taxon>Desulfuromonadales</taxon>
        <taxon>Syntrophotaleaceae</taxon>
        <taxon>Syntrophotalea</taxon>
    </lineage>
</organism>
<proteinExistence type="predicted"/>
<dbReference type="EMBL" id="CP015518">
    <property type="protein sequence ID" value="APG25836.1"/>
    <property type="molecule type" value="Genomic_DNA"/>
</dbReference>
<gene>
    <name evidence="1" type="ORF">A7E75_13060</name>
</gene>
<evidence type="ECO:0000313" key="1">
    <source>
        <dbReference type="EMBL" id="APG25836.1"/>
    </source>
</evidence>
<accession>A0A1L3GIS2</accession>
<dbReference type="Proteomes" id="UP000182264">
    <property type="component" value="Chromosome"/>
</dbReference>
<keyword evidence="2" id="KW-1185">Reference proteome</keyword>
<name>A0A1L3GIS2_SYNAC</name>
<sequence>MRSGHSGDLDRRFLAVKGTCLQQFDLDQFVIFQTLEYILYRSRAHSFLAYLDEGFQVVSDASEVPGLFSCKRMISHLKRLLEVLVKPTFYQKIGK</sequence>